<proteinExistence type="inferred from homology"/>
<dbReference type="InterPro" id="IPR014031">
    <property type="entry name" value="Ketoacyl_synth_C"/>
</dbReference>
<dbReference type="InterPro" id="IPR020841">
    <property type="entry name" value="PKS_Beta-ketoAc_synthase_dom"/>
</dbReference>
<evidence type="ECO:0000259" key="14">
    <source>
        <dbReference type="PROSITE" id="PS52004"/>
    </source>
</evidence>
<evidence type="ECO:0000256" key="6">
    <source>
        <dbReference type="ARBA" id="ARBA00022679"/>
    </source>
</evidence>
<dbReference type="InterPro" id="IPR000794">
    <property type="entry name" value="Beta-ketoacyl_synthase"/>
</dbReference>
<dbReference type="SUPFAM" id="SSF53901">
    <property type="entry name" value="Thiolase-like"/>
    <property type="match status" value="2"/>
</dbReference>
<dbReference type="Pfam" id="PF00109">
    <property type="entry name" value="ketoacyl-synt"/>
    <property type="match status" value="1"/>
</dbReference>
<accession>A0ABT2I0T4</accession>
<evidence type="ECO:0000256" key="5">
    <source>
        <dbReference type="ARBA" id="ARBA00022519"/>
    </source>
</evidence>
<keyword evidence="4" id="KW-1003">Cell membrane</keyword>
<dbReference type="InterPro" id="IPR014030">
    <property type="entry name" value="Ketoacyl_synth_N"/>
</dbReference>
<gene>
    <name evidence="15" type="ORF">NZK81_02550</name>
</gene>
<dbReference type="PANTHER" id="PTHR11712">
    <property type="entry name" value="POLYKETIDE SYNTHASE-RELATED"/>
    <property type="match status" value="1"/>
</dbReference>
<dbReference type="PROSITE" id="PS00606">
    <property type="entry name" value="KS3_1"/>
    <property type="match status" value="1"/>
</dbReference>
<evidence type="ECO:0000256" key="7">
    <source>
        <dbReference type="ARBA" id="ARBA00022692"/>
    </source>
</evidence>
<evidence type="ECO:0000256" key="1">
    <source>
        <dbReference type="ARBA" id="ARBA00004533"/>
    </source>
</evidence>
<dbReference type="SMART" id="SM00825">
    <property type="entry name" value="PKS_KS"/>
    <property type="match status" value="1"/>
</dbReference>
<evidence type="ECO:0000313" key="15">
    <source>
        <dbReference type="EMBL" id="MCT2398420.1"/>
    </source>
</evidence>
<dbReference type="PANTHER" id="PTHR11712:SF352">
    <property type="entry name" value="3-OXOACYL-[ACYL-CARRIER-PROTEIN] SYNTHASE"/>
    <property type="match status" value="1"/>
</dbReference>
<protein>
    <recommendedName>
        <fullName evidence="11">Nodulation protein E</fullName>
    </recommendedName>
    <alternativeName>
        <fullName evidence="12">Host-specificity of nodulation protein B</fullName>
    </alternativeName>
</protein>
<evidence type="ECO:0000256" key="3">
    <source>
        <dbReference type="ARBA" id="ARBA00022458"/>
    </source>
</evidence>
<sequence length="400" mass="41581">MKRVAITGLGAVSPTGLDAPSTWDAVKEGRSAIGPLQIERQDLVTCPVAAQVKAFDPANYFTTKQITPLDRFSQFAVVAAREALADCGIDPESDAVRMAPAIVGTGGGGLETFDNSFWRVYGENSRRIHPFTVPRLMCSAAASQVSMNLGLHGMAYAVSSACASGTHAIGQAFALIRSGVSRMAFAGGSEACMTTGNLVAWEALRVLSNDTCRPFSKNRSGLVLGEGGAMLVLEEWDHAVERGARIYAEVLGFGTNSDAGDLTSPDPEYVELAMAMAIRDAGLTPGQVGYVNAHGTGTAMNDAVESAAIRAVFEGAPPPVSSTKGVLGHSLGATGAMEALLTAMALHEQVMPPTAHCTEPDTALGIDMIPEGARKQEFSAALSNSFAFGGLNAVLLMGRA</sequence>
<comment type="similarity">
    <text evidence="2 13">Belongs to the thiolase-like superfamily. Beta-ketoacyl-ACP synthases family.</text>
</comment>
<evidence type="ECO:0000256" key="9">
    <source>
        <dbReference type="ARBA" id="ARBA00023136"/>
    </source>
</evidence>
<evidence type="ECO:0000256" key="4">
    <source>
        <dbReference type="ARBA" id="ARBA00022475"/>
    </source>
</evidence>
<dbReference type="CDD" id="cd00834">
    <property type="entry name" value="KAS_I_II"/>
    <property type="match status" value="1"/>
</dbReference>
<dbReference type="Pfam" id="PF02801">
    <property type="entry name" value="Ketoacyl-synt_C"/>
    <property type="match status" value="1"/>
</dbReference>
<organism evidence="15 16">
    <name type="scientific">Novosphingobium mangrovi</name>
    <name type="common">ex Huang et al. 2023</name>
    <dbReference type="NCBI Taxonomy" id="2976432"/>
    <lineage>
        <taxon>Bacteria</taxon>
        <taxon>Pseudomonadati</taxon>
        <taxon>Pseudomonadota</taxon>
        <taxon>Alphaproteobacteria</taxon>
        <taxon>Sphingomonadales</taxon>
        <taxon>Sphingomonadaceae</taxon>
        <taxon>Novosphingobium</taxon>
    </lineage>
</organism>
<evidence type="ECO:0000256" key="13">
    <source>
        <dbReference type="RuleBase" id="RU003694"/>
    </source>
</evidence>
<dbReference type="Proteomes" id="UP001165583">
    <property type="component" value="Unassembled WGS sequence"/>
</dbReference>
<keyword evidence="16" id="KW-1185">Reference proteome</keyword>
<dbReference type="Gene3D" id="3.40.47.10">
    <property type="match status" value="2"/>
</dbReference>
<comment type="caution">
    <text evidence="15">The sequence shown here is derived from an EMBL/GenBank/DDBJ whole genome shotgun (WGS) entry which is preliminary data.</text>
</comment>
<evidence type="ECO:0000256" key="11">
    <source>
        <dbReference type="ARBA" id="ARBA00039445"/>
    </source>
</evidence>
<evidence type="ECO:0000313" key="16">
    <source>
        <dbReference type="Proteomes" id="UP001165583"/>
    </source>
</evidence>
<keyword evidence="5" id="KW-0997">Cell inner membrane</keyword>
<comment type="function">
    <text evidence="10">Proposed to synthesize NOD factor fatty acyl chain. Involved in the synthesis of a highly unsaturated fatty acid moiety, which forms part of a lipo-oligosaccharide that is responsible for host specificity.</text>
</comment>
<keyword evidence="6 13" id="KW-0808">Transferase</keyword>
<dbReference type="EMBL" id="JANZXA010000001">
    <property type="protein sequence ID" value="MCT2398420.1"/>
    <property type="molecule type" value="Genomic_DNA"/>
</dbReference>
<evidence type="ECO:0000256" key="12">
    <source>
        <dbReference type="ARBA" id="ARBA00041756"/>
    </source>
</evidence>
<evidence type="ECO:0000256" key="8">
    <source>
        <dbReference type="ARBA" id="ARBA00022989"/>
    </source>
</evidence>
<name>A0ABT2I0T4_9SPHN</name>
<feature type="domain" description="Ketosynthase family 3 (KS3)" evidence="14">
    <location>
        <begin position="1"/>
        <end position="399"/>
    </location>
</feature>
<keyword evidence="7" id="KW-0812">Transmembrane</keyword>
<evidence type="ECO:0000256" key="10">
    <source>
        <dbReference type="ARBA" id="ARBA00037576"/>
    </source>
</evidence>
<dbReference type="RefSeq" id="WP_260043560.1">
    <property type="nucleotide sequence ID" value="NZ_JANZXA010000001.1"/>
</dbReference>
<keyword evidence="3" id="KW-0536">Nodulation</keyword>
<dbReference type="InterPro" id="IPR016039">
    <property type="entry name" value="Thiolase-like"/>
</dbReference>
<dbReference type="InterPro" id="IPR018201">
    <property type="entry name" value="Ketoacyl_synth_AS"/>
</dbReference>
<keyword evidence="9" id="KW-0472">Membrane</keyword>
<dbReference type="PROSITE" id="PS52004">
    <property type="entry name" value="KS3_2"/>
    <property type="match status" value="1"/>
</dbReference>
<comment type="subcellular location">
    <subcellularLocation>
        <location evidence="1">Cell inner membrane</location>
    </subcellularLocation>
</comment>
<dbReference type="NCBIfam" id="NF005589">
    <property type="entry name" value="PRK07314.1"/>
    <property type="match status" value="1"/>
</dbReference>
<keyword evidence="8" id="KW-1133">Transmembrane helix</keyword>
<reference evidence="15" key="1">
    <citation type="submission" date="2022-09" db="EMBL/GenBank/DDBJ databases">
        <title>Novosphingobium sp. Nov., a polycyclic aromatic hydrocarbon-degrading bacterium isolated form mangrove sediments in HongKong.</title>
        <authorList>
            <person name="Hu Z."/>
        </authorList>
    </citation>
    <scope>NUCLEOTIDE SEQUENCE</scope>
    <source>
        <strain evidence="15">HK4-1</strain>
    </source>
</reference>
<evidence type="ECO:0000256" key="2">
    <source>
        <dbReference type="ARBA" id="ARBA00008467"/>
    </source>
</evidence>